<feature type="compositionally biased region" description="Polar residues" evidence="4">
    <location>
        <begin position="12"/>
        <end position="29"/>
    </location>
</feature>
<evidence type="ECO:0000256" key="1">
    <source>
        <dbReference type="ARBA" id="ARBA00006756"/>
    </source>
</evidence>
<dbReference type="GO" id="GO:0015031">
    <property type="term" value="P:protein transport"/>
    <property type="evidence" value="ECO:0007669"/>
    <property type="project" value="UniProtKB-KW"/>
</dbReference>
<dbReference type="FunFam" id="1.20.1280.170:FF:000003">
    <property type="entry name" value="Exocyst subunit Exo70 family protein"/>
    <property type="match status" value="1"/>
</dbReference>
<evidence type="ECO:0000313" key="7">
    <source>
        <dbReference type="Proteomes" id="UP000290289"/>
    </source>
</evidence>
<dbReference type="GO" id="GO:0000145">
    <property type="term" value="C:exocyst"/>
    <property type="evidence" value="ECO:0007669"/>
    <property type="project" value="InterPro"/>
</dbReference>
<keyword evidence="2 3" id="KW-0813">Transport</keyword>
<dbReference type="InterPro" id="IPR016159">
    <property type="entry name" value="Cullin_repeat-like_dom_sf"/>
</dbReference>
<name>A0A498HJI8_MALDO</name>
<dbReference type="SMR" id="A0A498HJI8"/>
<feature type="region of interest" description="Disordered" evidence="4">
    <location>
        <begin position="177"/>
        <end position="199"/>
    </location>
</feature>
<evidence type="ECO:0000256" key="2">
    <source>
        <dbReference type="ARBA" id="ARBA00022448"/>
    </source>
</evidence>
<dbReference type="InterPro" id="IPR004140">
    <property type="entry name" value="Exo70"/>
</dbReference>
<dbReference type="PANTHER" id="PTHR12542">
    <property type="entry name" value="EXOCYST COMPLEX PROTEIN EXO70"/>
    <property type="match status" value="1"/>
</dbReference>
<feature type="region of interest" description="Disordered" evidence="4">
    <location>
        <begin position="1"/>
        <end position="63"/>
    </location>
</feature>
<dbReference type="Pfam" id="PF03081">
    <property type="entry name" value="Exo70_C"/>
    <property type="match status" value="1"/>
</dbReference>
<keyword evidence="3" id="KW-0653">Protein transport</keyword>
<dbReference type="AlphaFoldDB" id="A0A498HJI8"/>
<feature type="compositionally biased region" description="Polar residues" evidence="4">
    <location>
        <begin position="188"/>
        <end position="199"/>
    </location>
</feature>
<dbReference type="SUPFAM" id="SSF74788">
    <property type="entry name" value="Cullin repeat-like"/>
    <property type="match status" value="1"/>
</dbReference>
<dbReference type="Gene3D" id="1.20.1280.170">
    <property type="entry name" value="Exocyst complex component Exo70"/>
    <property type="match status" value="1"/>
</dbReference>
<evidence type="ECO:0000256" key="3">
    <source>
        <dbReference type="RuleBase" id="RU365026"/>
    </source>
</evidence>
<gene>
    <name evidence="6" type="ORF">DVH24_025137</name>
</gene>
<accession>A0A498HJI8</accession>
<evidence type="ECO:0000259" key="5">
    <source>
        <dbReference type="Pfam" id="PF03081"/>
    </source>
</evidence>
<comment type="caution">
    <text evidence="6">The sequence shown here is derived from an EMBL/GenBank/DDBJ whole genome shotgun (WGS) entry which is preliminary data.</text>
</comment>
<dbReference type="InterPro" id="IPR046364">
    <property type="entry name" value="Exo70_C"/>
</dbReference>
<keyword evidence="7" id="KW-1185">Reference proteome</keyword>
<feature type="domain" description="Exocyst complex subunit Exo70 C-terminal" evidence="5">
    <location>
        <begin position="307"/>
        <end position="659"/>
    </location>
</feature>
<evidence type="ECO:0000313" key="6">
    <source>
        <dbReference type="EMBL" id="RXH71636.1"/>
    </source>
</evidence>
<dbReference type="EMBL" id="RDQH01000342">
    <property type="protein sequence ID" value="RXH71636.1"/>
    <property type="molecule type" value="Genomic_DNA"/>
</dbReference>
<protein>
    <recommendedName>
        <fullName evidence="3">Exocyst subunit Exo70 family protein</fullName>
    </recommendedName>
</protein>
<dbReference type="STRING" id="3750.A0A498HJI8"/>
<comment type="function">
    <text evidence="3">Component of the exocyst complex.</text>
</comment>
<dbReference type="GO" id="GO:0006887">
    <property type="term" value="P:exocytosis"/>
    <property type="evidence" value="ECO:0007669"/>
    <property type="project" value="UniProtKB-KW"/>
</dbReference>
<comment type="similarity">
    <text evidence="1 3">Belongs to the EXO70 family.</text>
</comment>
<dbReference type="PANTHER" id="PTHR12542:SF127">
    <property type="entry name" value="EXOCYST COMPLEX COMPONENT EXO70C1"/>
    <property type="match status" value="1"/>
</dbReference>
<dbReference type="Proteomes" id="UP000290289">
    <property type="component" value="Chromosome 16"/>
</dbReference>
<keyword evidence="3" id="KW-0268">Exocytosis</keyword>
<evidence type="ECO:0000256" key="4">
    <source>
        <dbReference type="SAM" id="MobiDB-lite"/>
    </source>
</evidence>
<organism evidence="6 7">
    <name type="scientific">Malus domestica</name>
    <name type="common">Apple</name>
    <name type="synonym">Pyrus malus</name>
    <dbReference type="NCBI Taxonomy" id="3750"/>
    <lineage>
        <taxon>Eukaryota</taxon>
        <taxon>Viridiplantae</taxon>
        <taxon>Streptophyta</taxon>
        <taxon>Embryophyta</taxon>
        <taxon>Tracheophyta</taxon>
        <taxon>Spermatophyta</taxon>
        <taxon>Magnoliopsida</taxon>
        <taxon>eudicotyledons</taxon>
        <taxon>Gunneridae</taxon>
        <taxon>Pentapetalae</taxon>
        <taxon>rosids</taxon>
        <taxon>fabids</taxon>
        <taxon>Rosales</taxon>
        <taxon>Rosaceae</taxon>
        <taxon>Amygdaloideae</taxon>
        <taxon>Maleae</taxon>
        <taxon>Malus</taxon>
    </lineage>
</organism>
<sequence>MEKNAAAPEKSVSFSRRSSNKNLFSSPATPRQRYETIDEDAPPESGAQDRPDDPNNSSNPAAELSFQEILDEVDHFLETFSESKEIWTPPEVVPSSVESLSKAVDSMTTKYGRGLARFGENEEDDAPFVECVTRISKIATVLEEFPSNSTTATAFNRTSTVLQRAMALLDEEFRNHLSLDQPDPSTAKPDNNPDQSFSSRITSKLSSFNSNSSSAHDSCLFIQAQPPESEPDKLDEFPSFSDESINIMNKIASTMIAAGYGNECCMVYSISRRNAFKLALNNLGYENISIDEVQRMQWESLEGEIATWISVVKLCSSVHFSGERKLCDAVFAGHRSLSESLFCNLARAVAIQLFNFADAVVLTKRSPEKLFKMLDMYETLRDLVPAIRDSYPEEIGKELVMEAEAARNRIGQTAVSIFCDLENSIKSDNGKTPVPSGAVHPLTRYVMNYLKYACEYKDSLEQVFLEYEKTNDTPGTTSSPFQIQLLTVMDMLDANLDMRSKLYRDPALRFIFLMNNGRYIMQKVKGSTEIHQLMGDTWCRKRSTDLRGYHKNYQRETWGRILHCLNHEGLQVNGKASKTVIKERFKCFNTLFDEIHKTQSTWVVSDEQLQSELRVSLSAVMIPAYRSFWGRFKQYLEGGKQAEKYIKYQPEDIENLIDDLFDGNSTSMSKRKT</sequence>
<dbReference type="Pfam" id="PF20669">
    <property type="entry name" value="Exo70_N"/>
    <property type="match status" value="1"/>
</dbReference>
<reference evidence="6 7" key="1">
    <citation type="submission" date="2018-10" db="EMBL/GenBank/DDBJ databases">
        <title>A high-quality apple genome assembly.</title>
        <authorList>
            <person name="Hu J."/>
        </authorList>
    </citation>
    <scope>NUCLEOTIDE SEQUENCE [LARGE SCALE GENOMIC DNA]</scope>
    <source>
        <strain evidence="7">cv. HFTH1</strain>
        <tissue evidence="6">Young leaf</tissue>
    </source>
</reference>
<proteinExistence type="inferred from homology"/>
<dbReference type="GO" id="GO:0005546">
    <property type="term" value="F:phosphatidylinositol-4,5-bisphosphate binding"/>
    <property type="evidence" value="ECO:0007669"/>
    <property type="project" value="InterPro"/>
</dbReference>